<name>A0AAV6YGT7_ENGPU</name>
<dbReference type="Proteomes" id="UP000824782">
    <property type="component" value="Unassembled WGS sequence"/>
</dbReference>
<feature type="compositionally biased region" description="Low complexity" evidence="1">
    <location>
        <begin position="52"/>
        <end position="65"/>
    </location>
</feature>
<evidence type="ECO:0000313" key="3">
    <source>
        <dbReference type="Proteomes" id="UP000824782"/>
    </source>
</evidence>
<dbReference type="EMBL" id="WNYA01106202">
    <property type="protein sequence ID" value="KAG8534452.1"/>
    <property type="molecule type" value="Genomic_DNA"/>
</dbReference>
<protein>
    <submittedName>
        <fullName evidence="2">Uncharacterized protein</fullName>
    </submittedName>
</protein>
<reference evidence="2" key="1">
    <citation type="thesis" date="2020" institute="ProQuest LLC" country="789 East Eisenhower Parkway, Ann Arbor, MI, USA">
        <title>Comparative Genomics and Chromosome Evolution.</title>
        <authorList>
            <person name="Mudd A.B."/>
        </authorList>
    </citation>
    <scope>NUCLEOTIDE SEQUENCE</scope>
    <source>
        <strain evidence="2">237g6f4</strain>
        <tissue evidence="2">Blood</tissue>
    </source>
</reference>
<feature type="non-terminal residue" evidence="2">
    <location>
        <position position="1"/>
    </location>
</feature>
<gene>
    <name evidence="2" type="ORF">GDO81_019486</name>
</gene>
<proteinExistence type="predicted"/>
<dbReference type="AlphaFoldDB" id="A0AAV6YGT7"/>
<evidence type="ECO:0000256" key="1">
    <source>
        <dbReference type="SAM" id="MobiDB-lite"/>
    </source>
</evidence>
<sequence length="146" mass="15981">VKGQELTKEEKVRLRKEKKLQKKSKEKVSAPVVALVVVEQESAPQRVDSFQPSVAAPVAPPHVSVTYEPPAGGKTKAELRAERRAKQEAERASKQSKKAQASAGQASAKVKAPPPEGQTVKRLPEHVLVDDPEAQKKLAKKLERQQ</sequence>
<evidence type="ECO:0000313" key="2">
    <source>
        <dbReference type="EMBL" id="KAG8534452.1"/>
    </source>
</evidence>
<feature type="non-terminal residue" evidence="2">
    <location>
        <position position="146"/>
    </location>
</feature>
<feature type="region of interest" description="Disordered" evidence="1">
    <location>
        <begin position="42"/>
        <end position="146"/>
    </location>
</feature>
<feature type="compositionally biased region" description="Low complexity" evidence="1">
    <location>
        <begin position="98"/>
        <end position="111"/>
    </location>
</feature>
<comment type="caution">
    <text evidence="2">The sequence shown here is derived from an EMBL/GenBank/DDBJ whole genome shotgun (WGS) entry which is preliminary data.</text>
</comment>
<feature type="compositionally biased region" description="Basic and acidic residues" evidence="1">
    <location>
        <begin position="75"/>
        <end position="93"/>
    </location>
</feature>
<feature type="compositionally biased region" description="Basic and acidic residues" evidence="1">
    <location>
        <begin position="122"/>
        <end position="146"/>
    </location>
</feature>
<accession>A0AAV6YGT7</accession>
<keyword evidence="3" id="KW-1185">Reference proteome</keyword>
<organism evidence="2 3">
    <name type="scientific">Engystomops pustulosus</name>
    <name type="common">Tungara frog</name>
    <name type="synonym">Physalaemus pustulosus</name>
    <dbReference type="NCBI Taxonomy" id="76066"/>
    <lineage>
        <taxon>Eukaryota</taxon>
        <taxon>Metazoa</taxon>
        <taxon>Chordata</taxon>
        <taxon>Craniata</taxon>
        <taxon>Vertebrata</taxon>
        <taxon>Euteleostomi</taxon>
        <taxon>Amphibia</taxon>
        <taxon>Batrachia</taxon>
        <taxon>Anura</taxon>
        <taxon>Neobatrachia</taxon>
        <taxon>Hyloidea</taxon>
        <taxon>Leptodactylidae</taxon>
        <taxon>Leiuperinae</taxon>
        <taxon>Engystomops</taxon>
    </lineage>
</organism>